<dbReference type="GO" id="GO:0005829">
    <property type="term" value="C:cytosol"/>
    <property type="evidence" value="ECO:0007669"/>
    <property type="project" value="TreeGrafter"/>
</dbReference>
<evidence type="ECO:0000256" key="1">
    <source>
        <dbReference type="ARBA" id="ARBA00022741"/>
    </source>
</evidence>
<dbReference type="GO" id="GO:0140664">
    <property type="term" value="F:ATP-dependent DNA damage sensor activity"/>
    <property type="evidence" value="ECO:0007669"/>
    <property type="project" value="InterPro"/>
</dbReference>
<dbReference type="PANTHER" id="PTHR11361">
    <property type="entry name" value="DNA MISMATCH REPAIR PROTEIN MUTS FAMILY MEMBER"/>
    <property type="match status" value="1"/>
</dbReference>
<accession>G2DHV6</accession>
<dbReference type="AlphaFoldDB" id="G2DHV6"/>
<dbReference type="Gene3D" id="3.40.50.300">
    <property type="entry name" value="P-loop containing nucleotide triphosphate hydrolases"/>
    <property type="match status" value="1"/>
</dbReference>
<gene>
    <name evidence="6" type="primary">mutS</name>
    <name evidence="6" type="ORF">Rifp1Sym_gb00020</name>
</gene>
<evidence type="ECO:0000313" key="7">
    <source>
        <dbReference type="Proteomes" id="UP000004491"/>
    </source>
</evidence>
<sequence>MQQCAEGLASLDILCNLAERAESLNLCRPELSDESGMQISDGRHPVVEQVSHEPFIANSIELDEQRRILIITGPNMGGKSTFMRQIAIIALLAYCGSFVPASALRIGPIDRIFSRIGASDDLAGGRSTFMVEMEETANILHNATDQSLVLMDEIGRGTSTFDGLSLAWSCAVELATKIHAFTLFATHYFELTTLPEEYPGIVNVHLDAVEHGDSIVFLHAVREGPANQSYGLQVAALAGVPKAVIQRARQRLEELEQAAQQHADQQQNQLPLLFQETPQNSVVEQALLEINPDNLTPRQAWNKSTD</sequence>
<proteinExistence type="predicted"/>
<comment type="caution">
    <text evidence="6">The sequence shown here is derived from an EMBL/GenBank/DDBJ whole genome shotgun (WGS) entry which is preliminary data.</text>
</comment>
<feature type="transmembrane region" description="Helical" evidence="4">
    <location>
        <begin position="86"/>
        <end position="106"/>
    </location>
</feature>
<dbReference type="PROSITE" id="PS00486">
    <property type="entry name" value="DNA_MISMATCH_REPAIR_2"/>
    <property type="match status" value="1"/>
</dbReference>
<dbReference type="Pfam" id="PF00488">
    <property type="entry name" value="MutS_V"/>
    <property type="match status" value="1"/>
</dbReference>
<keyword evidence="7" id="KW-1185">Reference proteome</keyword>
<keyword evidence="3" id="KW-0238">DNA-binding</keyword>
<organism evidence="6 7">
    <name type="scientific">endosymbiont of Riftia pachyptila</name>
    <name type="common">vent Ph05</name>
    <dbReference type="NCBI Taxonomy" id="1048808"/>
    <lineage>
        <taxon>Bacteria</taxon>
        <taxon>Pseudomonadati</taxon>
        <taxon>Pseudomonadota</taxon>
        <taxon>Gammaproteobacteria</taxon>
        <taxon>sulfur-oxidizing symbionts</taxon>
    </lineage>
</organism>
<keyword evidence="2" id="KW-0067">ATP-binding</keyword>
<dbReference type="CDD" id="cd03284">
    <property type="entry name" value="ABC_MutS1"/>
    <property type="match status" value="1"/>
</dbReference>
<dbReference type="Proteomes" id="UP000004491">
    <property type="component" value="Unassembled WGS sequence"/>
</dbReference>
<keyword evidence="4" id="KW-0812">Transmembrane</keyword>
<evidence type="ECO:0000256" key="2">
    <source>
        <dbReference type="ARBA" id="ARBA00022840"/>
    </source>
</evidence>
<dbReference type="InterPro" id="IPR027417">
    <property type="entry name" value="P-loop_NTPase"/>
</dbReference>
<reference evidence="6" key="1">
    <citation type="journal article" date="2011" name="ISME J.">
        <title>The endosymbionts of the deep-sea tubeworms Riftia pachyptila and Tevnia jerichonana share an identical physiology as revealed by proteogenomic analyses.</title>
        <authorList>
            <person name="Gardebrecht A."/>
            <person name="Markert S."/>
            <person name="Felbeck H."/>
            <person name="Thuermer A."/>
            <person name="Albrecht D."/>
            <person name="Wollherr A."/>
            <person name="Kabisch J."/>
            <person name="Lehmann R."/>
            <person name="Daniel R."/>
            <person name="Liesegang H."/>
            <person name="Hecker M."/>
            <person name="Sievert S.M."/>
            <person name="Schweder T."/>
        </authorList>
    </citation>
    <scope>NUCLEOTIDE SEQUENCE [LARGE SCALE GENOMIC DNA]</scope>
</reference>
<evidence type="ECO:0000313" key="6">
    <source>
        <dbReference type="EMBL" id="EGV49797.1"/>
    </source>
</evidence>
<keyword evidence="4" id="KW-1133">Transmembrane helix</keyword>
<evidence type="ECO:0000256" key="4">
    <source>
        <dbReference type="SAM" id="Phobius"/>
    </source>
</evidence>
<dbReference type="GO" id="GO:0030983">
    <property type="term" value="F:mismatched DNA binding"/>
    <property type="evidence" value="ECO:0007669"/>
    <property type="project" value="InterPro"/>
</dbReference>
<dbReference type="PATRIC" id="fig|1048808.3.peg.3267"/>
<dbReference type="SUPFAM" id="SSF52540">
    <property type="entry name" value="P-loop containing nucleoside triphosphate hydrolases"/>
    <property type="match status" value="1"/>
</dbReference>
<feature type="domain" description="DNA mismatch repair proteins mutS family" evidence="5">
    <location>
        <begin position="147"/>
        <end position="163"/>
    </location>
</feature>
<dbReference type="SMART" id="SM00534">
    <property type="entry name" value="MUTSac"/>
    <property type="match status" value="1"/>
</dbReference>
<dbReference type="GO" id="GO:0005524">
    <property type="term" value="F:ATP binding"/>
    <property type="evidence" value="ECO:0007669"/>
    <property type="project" value="UniProtKB-KW"/>
</dbReference>
<dbReference type="InterPro" id="IPR000432">
    <property type="entry name" value="DNA_mismatch_repair_MutS_C"/>
</dbReference>
<dbReference type="EMBL" id="AFOC01000159">
    <property type="protein sequence ID" value="EGV49797.1"/>
    <property type="molecule type" value="Genomic_DNA"/>
</dbReference>
<keyword evidence="4" id="KW-0472">Membrane</keyword>
<protein>
    <submittedName>
        <fullName evidence="6">DNA mismatch repair protein mutS</fullName>
    </submittedName>
</protein>
<name>G2DHV6_9GAMM</name>
<keyword evidence="1" id="KW-0547">Nucleotide-binding</keyword>
<dbReference type="PANTHER" id="PTHR11361:SF34">
    <property type="entry name" value="DNA MISMATCH REPAIR PROTEIN MSH1, MITOCHONDRIAL"/>
    <property type="match status" value="1"/>
</dbReference>
<evidence type="ECO:0000259" key="5">
    <source>
        <dbReference type="PROSITE" id="PS00486"/>
    </source>
</evidence>
<dbReference type="GO" id="GO:0006298">
    <property type="term" value="P:mismatch repair"/>
    <property type="evidence" value="ECO:0007669"/>
    <property type="project" value="InterPro"/>
</dbReference>
<dbReference type="InterPro" id="IPR045076">
    <property type="entry name" value="MutS"/>
</dbReference>
<evidence type="ECO:0000256" key="3">
    <source>
        <dbReference type="ARBA" id="ARBA00023125"/>
    </source>
</evidence>
<dbReference type="FunFam" id="3.40.50.300:FF:000283">
    <property type="entry name" value="DNA mismatch repair protein MutS"/>
    <property type="match status" value="1"/>
</dbReference>